<protein>
    <submittedName>
        <fullName evidence="1">Uncharacterized protein</fullName>
    </submittedName>
</protein>
<sequence length="81" mass="9594">MPKTRKIPFQRLHVQHPKKVVRAFVDCDGYCIELAAGWRRHQEEVHFVREDTEKEARDAFARVVRCDCQECKDLIAQGRLE</sequence>
<gene>
    <name evidence="1" type="ORF">FS320_20520</name>
</gene>
<name>A0A5N7MLJ0_9HYPH</name>
<comment type="caution">
    <text evidence="1">The sequence shown here is derived from an EMBL/GenBank/DDBJ whole genome shotgun (WGS) entry which is preliminary data.</text>
</comment>
<dbReference type="Proteomes" id="UP000403266">
    <property type="component" value="Unassembled WGS sequence"/>
</dbReference>
<keyword evidence="2" id="KW-1185">Reference proteome</keyword>
<dbReference type="EMBL" id="VOSK01000092">
    <property type="protein sequence ID" value="MPR27500.1"/>
    <property type="molecule type" value="Genomic_DNA"/>
</dbReference>
<dbReference type="OrthoDB" id="8906033at2"/>
<accession>A0A5N7MLJ0</accession>
<dbReference type="AlphaFoldDB" id="A0A5N7MLJ0"/>
<reference evidence="1 2" key="1">
    <citation type="journal article" date="2019" name="Syst. Appl. Microbiol.">
        <title>Microvirga tunisiensis sp. nov., a root nodule symbiotic bacterium isolated from Lupinus micranthus and L. luteus grown in Northern Tunisia.</title>
        <authorList>
            <person name="Msaddak A."/>
            <person name="Rejili M."/>
            <person name="Duran D."/>
            <person name="Mars M."/>
            <person name="Palacios J.M."/>
            <person name="Ruiz-Argueso T."/>
            <person name="Rey L."/>
            <person name="Imperial J."/>
        </authorList>
    </citation>
    <scope>NUCLEOTIDE SEQUENCE [LARGE SCALE GENOMIC DNA]</scope>
    <source>
        <strain evidence="1 2">Lmie10</strain>
    </source>
</reference>
<evidence type="ECO:0000313" key="2">
    <source>
        <dbReference type="Proteomes" id="UP000403266"/>
    </source>
</evidence>
<proteinExistence type="predicted"/>
<evidence type="ECO:0000313" key="1">
    <source>
        <dbReference type="EMBL" id="MPR27500.1"/>
    </source>
</evidence>
<dbReference type="RefSeq" id="WP_152713820.1">
    <property type="nucleotide sequence ID" value="NZ_VOSJ01000092.1"/>
</dbReference>
<organism evidence="1 2">
    <name type="scientific">Microvirga tunisiensis</name>
    <dbReference type="NCBI Taxonomy" id="2108360"/>
    <lineage>
        <taxon>Bacteria</taxon>
        <taxon>Pseudomonadati</taxon>
        <taxon>Pseudomonadota</taxon>
        <taxon>Alphaproteobacteria</taxon>
        <taxon>Hyphomicrobiales</taxon>
        <taxon>Methylobacteriaceae</taxon>
        <taxon>Microvirga</taxon>
    </lineage>
</organism>